<gene>
    <name evidence="3" type="ORF">SAE02_78900</name>
</gene>
<dbReference type="PANTHER" id="PTHR33121:SF23">
    <property type="entry name" value="CYCLIC DI-GMP PHOSPHODIESTERASE PDEB"/>
    <property type="match status" value="1"/>
</dbReference>
<comment type="caution">
    <text evidence="3">The sequence shown here is derived from an EMBL/GenBank/DDBJ whole genome shotgun (WGS) entry which is preliminary data.</text>
</comment>
<reference evidence="3 4" key="1">
    <citation type="submission" date="2019-07" db="EMBL/GenBank/DDBJ databases">
        <title>Whole genome shotgun sequence of Skermanella aerolata NBRC 106429.</title>
        <authorList>
            <person name="Hosoyama A."/>
            <person name="Uohara A."/>
            <person name="Ohji S."/>
            <person name="Ichikawa N."/>
        </authorList>
    </citation>
    <scope>NUCLEOTIDE SEQUENCE [LARGE SCALE GENOMIC DNA]</scope>
    <source>
        <strain evidence="3 4">NBRC 106429</strain>
    </source>
</reference>
<accession>A0A512E4W5</accession>
<feature type="domain" description="EAL" evidence="2">
    <location>
        <begin position="45"/>
        <end position="295"/>
    </location>
</feature>
<dbReference type="PROSITE" id="PS50883">
    <property type="entry name" value="EAL"/>
    <property type="match status" value="1"/>
</dbReference>
<dbReference type="InterPro" id="IPR035919">
    <property type="entry name" value="EAL_sf"/>
</dbReference>
<evidence type="ECO:0000313" key="3">
    <source>
        <dbReference type="EMBL" id="GEO43742.1"/>
    </source>
</evidence>
<dbReference type="EMBL" id="BJYZ01000181">
    <property type="protein sequence ID" value="GEO43742.1"/>
    <property type="molecule type" value="Genomic_DNA"/>
</dbReference>
<dbReference type="AlphaFoldDB" id="A0A512E4W5"/>
<organism evidence="3 4">
    <name type="scientific">Skermanella aerolata</name>
    <dbReference type="NCBI Taxonomy" id="393310"/>
    <lineage>
        <taxon>Bacteria</taxon>
        <taxon>Pseudomonadati</taxon>
        <taxon>Pseudomonadota</taxon>
        <taxon>Alphaproteobacteria</taxon>
        <taxon>Rhodospirillales</taxon>
        <taxon>Azospirillaceae</taxon>
        <taxon>Skermanella</taxon>
    </lineage>
</organism>
<keyword evidence="4" id="KW-1185">Reference proteome</keyword>
<dbReference type="Proteomes" id="UP000321523">
    <property type="component" value="Unassembled WGS sequence"/>
</dbReference>
<evidence type="ECO:0000259" key="2">
    <source>
        <dbReference type="PROSITE" id="PS50883"/>
    </source>
</evidence>
<evidence type="ECO:0000256" key="1">
    <source>
        <dbReference type="SAM" id="MobiDB-lite"/>
    </source>
</evidence>
<dbReference type="PANTHER" id="PTHR33121">
    <property type="entry name" value="CYCLIC DI-GMP PHOSPHODIESTERASE PDEF"/>
    <property type="match status" value="1"/>
</dbReference>
<dbReference type="InterPro" id="IPR001633">
    <property type="entry name" value="EAL_dom"/>
</dbReference>
<dbReference type="InterPro" id="IPR050706">
    <property type="entry name" value="Cyclic-di-GMP_PDE-like"/>
</dbReference>
<name>A0A512E4W5_9PROT</name>
<dbReference type="Pfam" id="PF00563">
    <property type="entry name" value="EAL"/>
    <property type="match status" value="1"/>
</dbReference>
<dbReference type="GO" id="GO:0071111">
    <property type="term" value="F:cyclic-guanylate-specific phosphodiesterase activity"/>
    <property type="evidence" value="ECO:0007669"/>
    <property type="project" value="InterPro"/>
</dbReference>
<proteinExistence type="predicted"/>
<dbReference type="SUPFAM" id="SSF141868">
    <property type="entry name" value="EAL domain-like"/>
    <property type="match status" value="1"/>
</dbReference>
<dbReference type="SMART" id="SM00052">
    <property type="entry name" value="EAL"/>
    <property type="match status" value="1"/>
</dbReference>
<dbReference type="CDD" id="cd01948">
    <property type="entry name" value="EAL"/>
    <property type="match status" value="1"/>
</dbReference>
<evidence type="ECO:0000313" key="4">
    <source>
        <dbReference type="Proteomes" id="UP000321523"/>
    </source>
</evidence>
<dbReference type="Gene3D" id="3.20.20.450">
    <property type="entry name" value="EAL domain"/>
    <property type="match status" value="1"/>
</dbReference>
<sequence>MELDARDLGHDELLQAVRFTVNRFAAGSAMPGSIGAAFEQMVGDTLQQMSAFASAVDGEDFELAFQPIVDLATGELDHFEVLSRFSGEVSPFEKIRFAEEIGIIERLDIAVCTRALSLLRSPPPGAARPLRLAINLSGRSIANPAFIRLLLALLDQHRDLAGQLSLEITESVQLTDLAQADRVIQECRQRGFAVCLDDFGAGAASFPYLQSLIIDGVKIDGAYIRKIGQSPRDDALLRGLVRLCIDLGVDTTAEMIETAAQAEFLRGIGVRHGQGWLFGKAAPAPTWQAKISAPAAAGRTRARRQGATESWG</sequence>
<feature type="region of interest" description="Disordered" evidence="1">
    <location>
        <begin position="293"/>
        <end position="312"/>
    </location>
</feature>
<protein>
    <recommendedName>
        <fullName evidence="2">EAL domain-containing protein</fullName>
    </recommendedName>
</protein>